<sequence>MYYHQFPFFFFFFFTFFVTWGHFLGPLSGLCYYQLGRTGAIIVGPTTTRNGSGFPSAKDATHEQEIPAGLFAWELKALELIYGMENDTPRAAADIARLPALLLPSYCYMKTIII</sequence>
<dbReference type="HOGENOM" id="CLU_2122610_0_0_1"/>
<reference evidence="2 3" key="1">
    <citation type="journal article" date="2012" name="PLoS Pathog.">
        <title>Diverse lifestyles and strategies of plant pathogenesis encoded in the genomes of eighteen Dothideomycetes fungi.</title>
        <authorList>
            <person name="Ohm R.A."/>
            <person name="Feau N."/>
            <person name="Henrissat B."/>
            <person name="Schoch C.L."/>
            <person name="Horwitz B.A."/>
            <person name="Barry K.W."/>
            <person name="Condon B.J."/>
            <person name="Copeland A.C."/>
            <person name="Dhillon B."/>
            <person name="Glaser F."/>
            <person name="Hesse C.N."/>
            <person name="Kosti I."/>
            <person name="LaButti K."/>
            <person name="Lindquist E.A."/>
            <person name="Lucas S."/>
            <person name="Salamov A.A."/>
            <person name="Bradshaw R.E."/>
            <person name="Ciuffetti L."/>
            <person name="Hamelin R.C."/>
            <person name="Kema G.H.J."/>
            <person name="Lawrence C."/>
            <person name="Scott J.A."/>
            <person name="Spatafora J.W."/>
            <person name="Turgeon B.G."/>
            <person name="de Wit P.J.G.M."/>
            <person name="Zhong S."/>
            <person name="Goodwin S.B."/>
            <person name="Grigoriev I.V."/>
        </authorList>
    </citation>
    <scope>NUCLEOTIDE SEQUENCE [LARGE SCALE GENOMIC DNA]</scope>
    <source>
        <strain evidence="2 3">SO2202</strain>
    </source>
</reference>
<proteinExistence type="predicted"/>
<dbReference type="RefSeq" id="XP_016764889.1">
    <property type="nucleotide sequence ID" value="XM_016903349.1"/>
</dbReference>
<evidence type="ECO:0000313" key="3">
    <source>
        <dbReference type="Proteomes" id="UP000016931"/>
    </source>
</evidence>
<evidence type="ECO:0000313" key="2">
    <source>
        <dbReference type="EMBL" id="EMF16768.1"/>
    </source>
</evidence>
<keyword evidence="1" id="KW-0812">Transmembrane</keyword>
<name>N1QLT1_SPHMS</name>
<dbReference type="Proteomes" id="UP000016931">
    <property type="component" value="Unassembled WGS sequence"/>
</dbReference>
<keyword evidence="1" id="KW-0472">Membrane</keyword>
<keyword evidence="3" id="KW-1185">Reference proteome</keyword>
<protein>
    <submittedName>
        <fullName evidence="2">Uncharacterized protein</fullName>
    </submittedName>
</protein>
<evidence type="ECO:0000256" key="1">
    <source>
        <dbReference type="SAM" id="Phobius"/>
    </source>
</evidence>
<organism evidence="2 3">
    <name type="scientific">Sphaerulina musiva (strain SO2202)</name>
    <name type="common">Poplar stem canker fungus</name>
    <name type="synonym">Septoria musiva</name>
    <dbReference type="NCBI Taxonomy" id="692275"/>
    <lineage>
        <taxon>Eukaryota</taxon>
        <taxon>Fungi</taxon>
        <taxon>Dikarya</taxon>
        <taxon>Ascomycota</taxon>
        <taxon>Pezizomycotina</taxon>
        <taxon>Dothideomycetes</taxon>
        <taxon>Dothideomycetidae</taxon>
        <taxon>Mycosphaerellales</taxon>
        <taxon>Mycosphaerellaceae</taxon>
        <taxon>Sphaerulina</taxon>
    </lineage>
</organism>
<keyword evidence="1" id="KW-1133">Transmembrane helix</keyword>
<dbReference type="GeneID" id="27900486"/>
<accession>N1QLT1</accession>
<dbReference type="EMBL" id="KB456260">
    <property type="protein sequence ID" value="EMF16768.1"/>
    <property type="molecule type" value="Genomic_DNA"/>
</dbReference>
<feature type="transmembrane region" description="Helical" evidence="1">
    <location>
        <begin position="6"/>
        <end position="27"/>
    </location>
</feature>
<gene>
    <name evidence="2" type="ORF">SEPMUDRAFT_145933</name>
</gene>
<dbReference type="AlphaFoldDB" id="N1QLT1"/>